<reference evidence="1 2" key="1">
    <citation type="submission" date="2018-06" db="EMBL/GenBank/DDBJ databases">
        <title>Natronomonas sp. F16-60 a new haloarchaeon isolated from a solar saltern of Isla Cristina, Huelva, Spain.</title>
        <authorList>
            <person name="Duran-Viseras A."/>
            <person name="Sanchez-Porro C."/>
            <person name="Ventosa A."/>
        </authorList>
    </citation>
    <scope>NUCLEOTIDE SEQUENCE [LARGE SCALE GENOMIC DNA]</scope>
    <source>
        <strain evidence="1 2">F16-60</strain>
    </source>
</reference>
<keyword evidence="2" id="KW-1185">Reference proteome</keyword>
<comment type="caution">
    <text evidence="1">The sequence shown here is derived from an EMBL/GenBank/DDBJ whole genome shotgun (WGS) entry which is preliminary data.</text>
</comment>
<dbReference type="EMBL" id="QMDX01000002">
    <property type="protein sequence ID" value="TSD15076.1"/>
    <property type="molecule type" value="Genomic_DNA"/>
</dbReference>
<name>A0A554NCF4_9EURY</name>
<dbReference type="Pfam" id="PF10977">
    <property type="entry name" value="DUF2797"/>
    <property type="match status" value="1"/>
</dbReference>
<sequence>MQFVGYDRSPAPALLLADGGPVERVPLASGTDLAYSLGDRHCAGALVADDEGDLGHRACRAEGAPYCRDHTSTWACARCTGDCDLPLENCRREHVCYLAAFAPAVFKVGVTKPERLRTRLQEQGADHAALLGRFPDGRAARRREAALAERLPDRVRTPTKVAGLARAVDGDAWTALLDGFDPLETFSFDYGLDLGGRPVRETLATGTVVGVQGRLLVLRNAGTTYAVDMRDLLGHEVTAESSDRELQSSLGTFG</sequence>
<dbReference type="Proteomes" id="UP000319894">
    <property type="component" value="Unassembled WGS sequence"/>
</dbReference>
<dbReference type="RefSeq" id="WP_144260917.1">
    <property type="nucleotide sequence ID" value="NZ_QMDX01000002.1"/>
</dbReference>
<dbReference type="AlphaFoldDB" id="A0A554NCF4"/>
<evidence type="ECO:0000313" key="1">
    <source>
        <dbReference type="EMBL" id="TSD15076.1"/>
    </source>
</evidence>
<accession>A0A554NCF4</accession>
<protein>
    <submittedName>
        <fullName evidence="1">DUF2797 domain-containing protein</fullName>
    </submittedName>
</protein>
<evidence type="ECO:0000313" key="2">
    <source>
        <dbReference type="Proteomes" id="UP000319894"/>
    </source>
</evidence>
<proteinExistence type="predicted"/>
<organism evidence="1 2">
    <name type="scientific">Haloglomus irregulare</name>
    <dbReference type="NCBI Taxonomy" id="2234134"/>
    <lineage>
        <taxon>Archaea</taxon>
        <taxon>Methanobacteriati</taxon>
        <taxon>Methanobacteriota</taxon>
        <taxon>Stenosarchaea group</taxon>
        <taxon>Halobacteria</taxon>
        <taxon>Halobacteriales</taxon>
        <taxon>Natronomonadaceae</taxon>
        <taxon>Haloglomus</taxon>
    </lineage>
</organism>
<dbReference type="InParanoid" id="A0A554NCF4"/>
<gene>
    <name evidence="1" type="ORF">DP107_04270</name>
</gene>
<dbReference type="InterPro" id="IPR021246">
    <property type="entry name" value="DUF2797"/>
</dbReference>
<dbReference type="OrthoDB" id="45375at2157"/>